<accession>A0ABU2SGV4</accession>
<comment type="caution">
    <text evidence="3">The sequence shown here is derived from an EMBL/GenBank/DDBJ whole genome shotgun (WGS) entry which is preliminary data.</text>
</comment>
<sequence length="431" mass="44778">MAEGEGRTGLIALPVAVLLLALLTVWVVVFSREDGGGQAIDDADDLVAATSTAPSSRPGELAEVWRAPAVAAAIDGVGARATRLWVHEDTVTLVSTAGVTGYGTVDGERLWAAEAPPGAGRPCAAADTINSAGTGAVLWTAGAGEEGCSVLGVLDTATGDLLWSERFGGPVTAEETTVTVGEQTVTVNLDAAGTVGAFHRFAADTGEELPLPAPPEDSAWDCVSGRETVNVHHAGSRIAVLTRCDDAPELSVYHADTGQLEWTHPAADAGFAVTGILAGDPVLLLQDHEVVAYSETGDELWRLPAVELNPRVSAVAGEALVTRYSSTSFTGYGLVGGERLWQAELPENTELYGVDATGEPVLGHSDSGAGLLRLLRLDPATGADTPVGTLPLDPRRAADTRHVAWDANQLYVLAPVERDGTTGLRLRAFER</sequence>
<evidence type="ECO:0000256" key="1">
    <source>
        <dbReference type="SAM" id="Phobius"/>
    </source>
</evidence>
<keyword evidence="1" id="KW-1133">Transmembrane helix</keyword>
<evidence type="ECO:0000313" key="4">
    <source>
        <dbReference type="Proteomes" id="UP001183615"/>
    </source>
</evidence>
<dbReference type="RefSeq" id="WP_311621416.1">
    <property type="nucleotide sequence ID" value="NZ_JAVREV010000030.1"/>
</dbReference>
<dbReference type="Proteomes" id="UP001183615">
    <property type="component" value="Unassembled WGS sequence"/>
</dbReference>
<feature type="transmembrane region" description="Helical" evidence="1">
    <location>
        <begin position="9"/>
        <end position="29"/>
    </location>
</feature>
<dbReference type="Pfam" id="PF13360">
    <property type="entry name" value="PQQ_2"/>
    <property type="match status" value="1"/>
</dbReference>
<gene>
    <name evidence="3" type="ORF">RM779_32620</name>
</gene>
<keyword evidence="4" id="KW-1185">Reference proteome</keyword>
<dbReference type="EMBL" id="JAVREV010000030">
    <property type="protein sequence ID" value="MDT0447305.1"/>
    <property type="molecule type" value="Genomic_DNA"/>
</dbReference>
<organism evidence="3 4">
    <name type="scientific">Streptomyces johnsoniae</name>
    <dbReference type="NCBI Taxonomy" id="3075532"/>
    <lineage>
        <taxon>Bacteria</taxon>
        <taxon>Bacillati</taxon>
        <taxon>Actinomycetota</taxon>
        <taxon>Actinomycetes</taxon>
        <taxon>Kitasatosporales</taxon>
        <taxon>Streptomycetaceae</taxon>
        <taxon>Streptomyces</taxon>
    </lineage>
</organism>
<name>A0ABU2SGV4_9ACTN</name>
<dbReference type="Gene3D" id="2.130.10.10">
    <property type="entry name" value="YVTN repeat-like/Quinoprotein amine dehydrogenase"/>
    <property type="match status" value="1"/>
</dbReference>
<keyword evidence="1" id="KW-0472">Membrane</keyword>
<protein>
    <submittedName>
        <fullName evidence="3">PQQ-binding-like beta-propeller repeat protein</fullName>
    </submittedName>
</protein>
<reference evidence="4" key="1">
    <citation type="submission" date="2023-07" db="EMBL/GenBank/DDBJ databases">
        <title>30 novel species of actinomycetes from the DSMZ collection.</title>
        <authorList>
            <person name="Nouioui I."/>
        </authorList>
    </citation>
    <scope>NUCLEOTIDE SEQUENCE [LARGE SCALE GENOMIC DNA]</scope>
    <source>
        <strain evidence="4">DSM 41886</strain>
    </source>
</reference>
<dbReference type="InterPro" id="IPR011047">
    <property type="entry name" value="Quinoprotein_ADH-like_sf"/>
</dbReference>
<dbReference type="InterPro" id="IPR002372">
    <property type="entry name" value="PQQ_rpt_dom"/>
</dbReference>
<dbReference type="InterPro" id="IPR015943">
    <property type="entry name" value="WD40/YVTN_repeat-like_dom_sf"/>
</dbReference>
<evidence type="ECO:0000313" key="3">
    <source>
        <dbReference type="EMBL" id="MDT0447305.1"/>
    </source>
</evidence>
<proteinExistence type="predicted"/>
<keyword evidence="1" id="KW-0812">Transmembrane</keyword>
<feature type="domain" description="Pyrrolo-quinoline quinone repeat" evidence="2">
    <location>
        <begin position="151"/>
        <end position="363"/>
    </location>
</feature>
<dbReference type="SUPFAM" id="SSF50998">
    <property type="entry name" value="Quinoprotein alcohol dehydrogenase-like"/>
    <property type="match status" value="2"/>
</dbReference>
<evidence type="ECO:0000259" key="2">
    <source>
        <dbReference type="Pfam" id="PF13360"/>
    </source>
</evidence>